<reference evidence="6" key="1">
    <citation type="submission" date="2019-02" db="EMBL/GenBank/DDBJ databases">
        <title>Halonotius sp. a new haloarchaeum isolated from saline soil.</title>
        <authorList>
            <person name="Duran-Viseras A."/>
            <person name="Sanchez-Porro C."/>
            <person name="Ventosa A."/>
        </authorList>
    </citation>
    <scope>NUCLEOTIDE SEQUENCE</scope>
    <source>
        <strain evidence="6">F15B</strain>
    </source>
</reference>
<dbReference type="EMBL" id="RKLU01000003">
    <property type="protein sequence ID" value="TQQ80894.1"/>
    <property type="molecule type" value="Genomic_DNA"/>
</dbReference>
<evidence type="ECO:0000256" key="2">
    <source>
        <dbReference type="ARBA" id="ARBA00022692"/>
    </source>
</evidence>
<feature type="transmembrane region" description="Helical" evidence="5">
    <location>
        <begin position="22"/>
        <end position="47"/>
    </location>
</feature>
<dbReference type="Proteomes" id="UP000705823">
    <property type="component" value="Unassembled WGS sequence"/>
</dbReference>
<dbReference type="AlphaFoldDB" id="A0A8J8PC85"/>
<name>A0A8J8PC85_9EURY</name>
<protein>
    <submittedName>
        <fullName evidence="6">DUF4870 domain-containing protein</fullName>
    </submittedName>
</protein>
<proteinExistence type="predicted"/>
<comment type="subcellular location">
    <subcellularLocation>
        <location evidence="1">Membrane</location>
        <topology evidence="1">Multi-pass membrane protein</topology>
    </subcellularLocation>
</comment>
<accession>A0A8J8PC85</accession>
<evidence type="ECO:0000256" key="1">
    <source>
        <dbReference type="ARBA" id="ARBA00004141"/>
    </source>
</evidence>
<evidence type="ECO:0000256" key="5">
    <source>
        <dbReference type="SAM" id="Phobius"/>
    </source>
</evidence>
<keyword evidence="3 5" id="KW-1133">Transmembrane helix</keyword>
<evidence type="ECO:0000313" key="7">
    <source>
        <dbReference type="Proteomes" id="UP000705823"/>
    </source>
</evidence>
<evidence type="ECO:0000256" key="4">
    <source>
        <dbReference type="ARBA" id="ARBA00023136"/>
    </source>
</evidence>
<keyword evidence="7" id="KW-1185">Reference proteome</keyword>
<dbReference type="InterPro" id="IPR019109">
    <property type="entry name" value="MamF_MmsF"/>
</dbReference>
<keyword evidence="4 5" id="KW-0472">Membrane</keyword>
<feature type="transmembrane region" description="Helical" evidence="5">
    <location>
        <begin position="59"/>
        <end position="82"/>
    </location>
</feature>
<dbReference type="OrthoDB" id="187449at2157"/>
<organism evidence="6 7">
    <name type="scientific">Halonotius terrestris</name>
    <dbReference type="NCBI Taxonomy" id="2487750"/>
    <lineage>
        <taxon>Archaea</taxon>
        <taxon>Methanobacteriati</taxon>
        <taxon>Methanobacteriota</taxon>
        <taxon>Stenosarchaea group</taxon>
        <taxon>Halobacteria</taxon>
        <taxon>Halobacteriales</taxon>
        <taxon>Haloferacaceae</taxon>
        <taxon>Halonotius</taxon>
    </lineage>
</organism>
<dbReference type="RefSeq" id="WP_142979456.1">
    <property type="nucleotide sequence ID" value="NZ_RKLU01000003.1"/>
</dbReference>
<keyword evidence="2 5" id="KW-0812">Transmembrane</keyword>
<evidence type="ECO:0000313" key="6">
    <source>
        <dbReference type="EMBL" id="TQQ80894.1"/>
    </source>
</evidence>
<evidence type="ECO:0000256" key="3">
    <source>
        <dbReference type="ARBA" id="ARBA00022989"/>
    </source>
</evidence>
<dbReference type="Pfam" id="PF09685">
    <property type="entry name" value="MamF_MmsF"/>
    <property type="match status" value="1"/>
</dbReference>
<sequence length="152" mass="15834">MPPETTTTDGSENSDEPSLGGILIHPITFLGVFGVGFLIAGLVYAVADRPFTRANARNALNWHLSVFGLAAVTGGLFVLGHTGIVDGSETVGWSLLPAPIDAVVGTIGVVFFVLTLVAGLLTIVFSIVATINAVVGDAWPYPFAPELIERES</sequence>
<feature type="transmembrane region" description="Helical" evidence="5">
    <location>
        <begin position="102"/>
        <end position="135"/>
    </location>
</feature>
<gene>
    <name evidence="6" type="ORF">EGH24_06970</name>
</gene>
<comment type="caution">
    <text evidence="6">The sequence shown here is derived from an EMBL/GenBank/DDBJ whole genome shotgun (WGS) entry which is preliminary data.</text>
</comment>